<dbReference type="InterPro" id="IPR036770">
    <property type="entry name" value="Ankyrin_rpt-contain_sf"/>
</dbReference>
<evidence type="ECO:0000313" key="3">
    <source>
        <dbReference type="Proteomes" id="UP000269721"/>
    </source>
</evidence>
<gene>
    <name evidence="2" type="ORF">BDK51DRAFT_37045</name>
</gene>
<sequence>MSIPTSPRPLPNVLVDGILALLPVRVAVILATRARWRTVNGTCPRSSSRLPAAASSSKPAFLPSGLSMSLPPAKLGLTRFRFLLSLGHDGIATATDISIAAKRNEVSLVRLLHAYGLAIVGEGPAVKACERPDFLLGDTAAANGHRSVVKLLHESALANMFSTRAMDAAATGSLEVVLFLHESSSEGCTTETMDKAARSGRLDILGCTANAMDDAVEESGGMLKPERHGRSRDVRAAGDRPLPSRIPLRGLYHQCDDEAVESWAAYGDSEDGQRFKEVVLFLHENRSEGCTRRTMDYASLLGRLDVVQFLHENRPEGCSTRAMDGECRMWENFANKAGWATGPEKADLEKNVEQAKEVVFFLHRHRTEDCTAEAMQVACEEGCVELARFLLAINPWTMAKRKSCGPCTKRASDFLIRTPK</sequence>
<accession>A0A4P9VY21</accession>
<dbReference type="PANTHER" id="PTHR46586">
    <property type="entry name" value="ANKYRIN REPEAT-CONTAINING PROTEIN"/>
    <property type="match status" value="1"/>
</dbReference>
<evidence type="ECO:0000313" key="2">
    <source>
        <dbReference type="EMBL" id="RKO84649.1"/>
    </source>
</evidence>
<dbReference type="Proteomes" id="UP000269721">
    <property type="component" value="Unassembled WGS sequence"/>
</dbReference>
<feature type="region of interest" description="Disordered" evidence="1">
    <location>
        <begin position="218"/>
        <end position="240"/>
    </location>
</feature>
<name>A0A4P9VY21_9FUNG</name>
<organism evidence="2 3">
    <name type="scientific">Blyttiomyces helicus</name>
    <dbReference type="NCBI Taxonomy" id="388810"/>
    <lineage>
        <taxon>Eukaryota</taxon>
        <taxon>Fungi</taxon>
        <taxon>Fungi incertae sedis</taxon>
        <taxon>Chytridiomycota</taxon>
        <taxon>Chytridiomycota incertae sedis</taxon>
        <taxon>Chytridiomycetes</taxon>
        <taxon>Chytridiomycetes incertae sedis</taxon>
        <taxon>Blyttiomyces</taxon>
    </lineage>
</organism>
<reference evidence="3" key="1">
    <citation type="journal article" date="2018" name="Nat. Microbiol.">
        <title>Leveraging single-cell genomics to expand the fungal tree of life.</title>
        <authorList>
            <person name="Ahrendt S.R."/>
            <person name="Quandt C.A."/>
            <person name="Ciobanu D."/>
            <person name="Clum A."/>
            <person name="Salamov A."/>
            <person name="Andreopoulos B."/>
            <person name="Cheng J.F."/>
            <person name="Woyke T."/>
            <person name="Pelin A."/>
            <person name="Henrissat B."/>
            <person name="Reynolds N.K."/>
            <person name="Benny G.L."/>
            <person name="Smith M.E."/>
            <person name="James T.Y."/>
            <person name="Grigoriev I.V."/>
        </authorList>
    </citation>
    <scope>NUCLEOTIDE SEQUENCE [LARGE SCALE GENOMIC DNA]</scope>
</reference>
<dbReference type="AlphaFoldDB" id="A0A4P9VY21"/>
<keyword evidence="3" id="KW-1185">Reference proteome</keyword>
<evidence type="ECO:0008006" key="4">
    <source>
        <dbReference type="Google" id="ProtNLM"/>
    </source>
</evidence>
<feature type="compositionally biased region" description="Basic and acidic residues" evidence="1">
    <location>
        <begin position="224"/>
        <end position="238"/>
    </location>
</feature>
<dbReference type="PANTHER" id="PTHR46586:SF3">
    <property type="entry name" value="ANKYRIN REPEAT-CONTAINING PROTEIN"/>
    <property type="match status" value="1"/>
</dbReference>
<dbReference type="SUPFAM" id="SSF48403">
    <property type="entry name" value="Ankyrin repeat"/>
    <property type="match status" value="1"/>
</dbReference>
<dbReference type="EMBL" id="KZ999884">
    <property type="protein sequence ID" value="RKO84649.1"/>
    <property type="molecule type" value="Genomic_DNA"/>
</dbReference>
<dbReference type="InterPro" id="IPR052050">
    <property type="entry name" value="SecEffector_AnkRepeat"/>
</dbReference>
<evidence type="ECO:0000256" key="1">
    <source>
        <dbReference type="SAM" id="MobiDB-lite"/>
    </source>
</evidence>
<dbReference type="Gene3D" id="1.25.40.20">
    <property type="entry name" value="Ankyrin repeat-containing domain"/>
    <property type="match status" value="1"/>
</dbReference>
<dbReference type="OrthoDB" id="194358at2759"/>
<proteinExistence type="predicted"/>
<protein>
    <recommendedName>
        <fullName evidence="4">Ankyrin repeat-containing domain protein</fullName>
    </recommendedName>
</protein>